<dbReference type="SUPFAM" id="SSF55729">
    <property type="entry name" value="Acyl-CoA N-acyltransferases (Nat)"/>
    <property type="match status" value="1"/>
</dbReference>
<evidence type="ECO:0000259" key="1">
    <source>
        <dbReference type="PROSITE" id="PS51186"/>
    </source>
</evidence>
<dbReference type="EMBL" id="LJUI01000074">
    <property type="protein sequence ID" value="KPK68455.1"/>
    <property type="molecule type" value="Genomic_DNA"/>
</dbReference>
<evidence type="ECO:0000313" key="2">
    <source>
        <dbReference type="EMBL" id="KPK68455.1"/>
    </source>
</evidence>
<name>A0A0S8G5Z4_UNCT6</name>
<reference evidence="2 3" key="1">
    <citation type="journal article" date="2015" name="Microbiome">
        <title>Genomic resolution of linkages in carbon, nitrogen, and sulfur cycling among widespread estuary sediment bacteria.</title>
        <authorList>
            <person name="Baker B.J."/>
            <person name="Lazar C.S."/>
            <person name="Teske A.P."/>
            <person name="Dick G.J."/>
        </authorList>
    </citation>
    <scope>NUCLEOTIDE SEQUENCE [LARGE SCALE GENOMIC DNA]</scope>
    <source>
        <strain evidence="2">SM23_40</strain>
    </source>
</reference>
<dbReference type="Pfam" id="PF00583">
    <property type="entry name" value="Acetyltransf_1"/>
    <property type="match status" value="1"/>
</dbReference>
<gene>
    <name evidence="2" type="ORF">AMJ82_08155</name>
</gene>
<dbReference type="Gene3D" id="3.40.630.30">
    <property type="match status" value="1"/>
</dbReference>
<protein>
    <recommendedName>
        <fullName evidence="1">N-acetyltransferase domain-containing protein</fullName>
    </recommendedName>
</protein>
<dbReference type="InterPro" id="IPR016181">
    <property type="entry name" value="Acyl_CoA_acyltransferase"/>
</dbReference>
<dbReference type="CDD" id="cd04301">
    <property type="entry name" value="NAT_SF"/>
    <property type="match status" value="1"/>
</dbReference>
<evidence type="ECO:0000313" key="3">
    <source>
        <dbReference type="Proteomes" id="UP000051717"/>
    </source>
</evidence>
<dbReference type="PANTHER" id="PTHR43072">
    <property type="entry name" value="N-ACETYLTRANSFERASE"/>
    <property type="match status" value="1"/>
</dbReference>
<proteinExistence type="predicted"/>
<organism evidence="2 3">
    <name type="scientific">candidate division TA06 bacterium SM23_40</name>
    <dbReference type="NCBI Taxonomy" id="1703774"/>
    <lineage>
        <taxon>Bacteria</taxon>
        <taxon>Bacteria division TA06</taxon>
    </lineage>
</organism>
<comment type="caution">
    <text evidence="2">The sequence shown here is derived from an EMBL/GenBank/DDBJ whole genome shotgun (WGS) entry which is preliminary data.</text>
</comment>
<dbReference type="PROSITE" id="PS51186">
    <property type="entry name" value="GNAT"/>
    <property type="match status" value="1"/>
</dbReference>
<dbReference type="Proteomes" id="UP000051717">
    <property type="component" value="Unassembled WGS sequence"/>
</dbReference>
<dbReference type="GO" id="GO:0016747">
    <property type="term" value="F:acyltransferase activity, transferring groups other than amino-acyl groups"/>
    <property type="evidence" value="ECO:0007669"/>
    <property type="project" value="InterPro"/>
</dbReference>
<feature type="domain" description="N-acetyltransferase" evidence="1">
    <location>
        <begin position="3"/>
        <end position="169"/>
    </location>
</feature>
<sequence length="169" mass="19097">MDTRIRAASPSDREGLTHLVREFRDEHSLLIGGQGGCTLDEAAQEVARYLGRDDAGYFVAVDPTGLPVGFRRWERRDGFYFTRELYIIPEVRRQGVARALIRHFERWLLENGQEIACISCTPHNVAMIALARAEGYGILNTIEMRKDLGASPRTPRGEREALGLAWKVL</sequence>
<accession>A0A0S8G5Z4</accession>
<dbReference type="InterPro" id="IPR000182">
    <property type="entry name" value="GNAT_dom"/>
</dbReference>
<dbReference type="AlphaFoldDB" id="A0A0S8G5Z4"/>
<dbReference type="PANTHER" id="PTHR43072:SF60">
    <property type="entry name" value="L-2,4-DIAMINOBUTYRIC ACID ACETYLTRANSFERASE"/>
    <property type="match status" value="1"/>
</dbReference>